<evidence type="ECO:0000313" key="1">
    <source>
        <dbReference type="EMBL" id="KKL75219.1"/>
    </source>
</evidence>
<sequence>SISFCTTVSLPGNPSGGLTTNNSETTLDNFFHIRTDNLLYHTGYPIGGGVCPNRGNLNLTEAGIPSPIALTTKIKNSKADKFFILSTAGFVYEIEMIDIEGRNITLTSLSEGLHNVTIWANDSSGNMGQSLYTYWTVDVAVDSCTAPGSGDWTISDNCTFDVAQDVVADMVFNDDAPLSVVISAPLTFTGSNQYIVIHSPTTTDIRSGGEIGGS</sequence>
<name>A0A0F9EMD5_9ZZZZ</name>
<comment type="caution">
    <text evidence="1">The sequence shown here is derived from an EMBL/GenBank/DDBJ whole genome shotgun (WGS) entry which is preliminary data.</text>
</comment>
<accession>A0A0F9EMD5</accession>
<proteinExistence type="predicted"/>
<dbReference type="EMBL" id="LAZR01024412">
    <property type="protein sequence ID" value="KKL75219.1"/>
    <property type="molecule type" value="Genomic_DNA"/>
</dbReference>
<protein>
    <recommendedName>
        <fullName evidence="2">Bacterial Ig-like domain-containing protein</fullName>
    </recommendedName>
</protein>
<evidence type="ECO:0008006" key="2">
    <source>
        <dbReference type="Google" id="ProtNLM"/>
    </source>
</evidence>
<gene>
    <name evidence="1" type="ORF">LCGC14_2057120</name>
</gene>
<organism evidence="1">
    <name type="scientific">marine sediment metagenome</name>
    <dbReference type="NCBI Taxonomy" id="412755"/>
    <lineage>
        <taxon>unclassified sequences</taxon>
        <taxon>metagenomes</taxon>
        <taxon>ecological metagenomes</taxon>
    </lineage>
</organism>
<reference evidence="1" key="1">
    <citation type="journal article" date="2015" name="Nature">
        <title>Complex archaea that bridge the gap between prokaryotes and eukaryotes.</title>
        <authorList>
            <person name="Spang A."/>
            <person name="Saw J.H."/>
            <person name="Jorgensen S.L."/>
            <person name="Zaremba-Niedzwiedzka K."/>
            <person name="Martijn J."/>
            <person name="Lind A.E."/>
            <person name="van Eijk R."/>
            <person name="Schleper C."/>
            <person name="Guy L."/>
            <person name="Ettema T.J."/>
        </authorList>
    </citation>
    <scope>NUCLEOTIDE SEQUENCE</scope>
</reference>
<feature type="non-terminal residue" evidence="1">
    <location>
        <position position="1"/>
    </location>
</feature>
<dbReference type="AlphaFoldDB" id="A0A0F9EMD5"/>